<organism evidence="1 2">
    <name type="scientific">Commensalibacter oyaizuii</name>
    <dbReference type="NCBI Taxonomy" id="3043873"/>
    <lineage>
        <taxon>Bacteria</taxon>
        <taxon>Pseudomonadati</taxon>
        <taxon>Pseudomonadota</taxon>
        <taxon>Alphaproteobacteria</taxon>
        <taxon>Acetobacterales</taxon>
        <taxon>Acetobacteraceae</taxon>
    </lineage>
</organism>
<sequence length="359" mass="40867">MERKPQSEDFWLVKKIEDKITFINFYRFCQLIEKTGVHYPALGTTSLLKNDLIRFRSVEDMGFPVSEFKEVQWSETNSSFPPTIRTTFLGLYGVDSPLPTIFLDDISQKREGYESVTSFLDIFHHRIVTQYYRIWRKYSYPASFQSGGTDETSQCLLGLIGLGIPGTQKHIATPISRFLALLSVMRLPTRNAEGISALVSVLTKNTIATVKPHSIQHIPLLNPIKLSSKTPIHLNIRHTLGKTGRDVNSQIALNLYTEDFEEAKSWLPGGQLFIDFLILLRVYLGWRYTAKIQLTIPKRVLPDAKLNKSQIQLGRTGILGLTRVKKERSKEIITVNIGGYKGLKPLSKIKQAEEVCYVY</sequence>
<reference evidence="1" key="1">
    <citation type="submission" date="2023-05" db="EMBL/GenBank/DDBJ databases">
        <title>Whole genome sequence of Commensalibacter sp.</title>
        <authorList>
            <person name="Charoenyingcharoen P."/>
            <person name="Yukphan P."/>
        </authorList>
    </citation>
    <scope>NUCLEOTIDE SEQUENCE</scope>
    <source>
        <strain evidence="1">TBRC 16381</strain>
    </source>
</reference>
<dbReference type="EMBL" id="JASBAO010000002">
    <property type="protein sequence ID" value="MDI2091867.1"/>
    <property type="molecule type" value="Genomic_DNA"/>
</dbReference>
<keyword evidence="2" id="KW-1185">Reference proteome</keyword>
<dbReference type="NCBIfam" id="TIGR03347">
    <property type="entry name" value="VI_chp_1"/>
    <property type="match status" value="1"/>
</dbReference>
<gene>
    <name evidence="1" type="primary">tssG</name>
    <name evidence="1" type="ORF">QJV27_10890</name>
</gene>
<protein>
    <submittedName>
        <fullName evidence="1">Type VI secretion system baseplate subunit TssG</fullName>
    </submittedName>
</protein>
<dbReference type="Proteomes" id="UP001431634">
    <property type="component" value="Unassembled WGS sequence"/>
</dbReference>
<comment type="caution">
    <text evidence="1">The sequence shown here is derived from an EMBL/GenBank/DDBJ whole genome shotgun (WGS) entry which is preliminary data.</text>
</comment>
<name>A0ABT6Q411_9PROT</name>
<dbReference type="RefSeq" id="WP_281449034.1">
    <property type="nucleotide sequence ID" value="NZ_JASBAO010000002.1"/>
</dbReference>
<evidence type="ECO:0000313" key="2">
    <source>
        <dbReference type="Proteomes" id="UP001431634"/>
    </source>
</evidence>
<dbReference type="PANTHER" id="PTHR35564">
    <property type="match status" value="1"/>
</dbReference>
<dbReference type="Pfam" id="PF06996">
    <property type="entry name" value="T6SS_TssG"/>
    <property type="match status" value="1"/>
</dbReference>
<accession>A0ABT6Q411</accession>
<dbReference type="PANTHER" id="PTHR35564:SF3">
    <property type="entry name" value="TYPE VI SECRETION SYSTEM BASEPLATE SUBUNIT TSSG"/>
    <property type="match status" value="1"/>
</dbReference>
<evidence type="ECO:0000313" key="1">
    <source>
        <dbReference type="EMBL" id="MDI2091867.1"/>
    </source>
</evidence>
<dbReference type="InterPro" id="IPR010732">
    <property type="entry name" value="T6SS_TssG-like"/>
</dbReference>
<proteinExistence type="predicted"/>